<dbReference type="Pfam" id="PF05013">
    <property type="entry name" value="FGase"/>
    <property type="match status" value="1"/>
</dbReference>
<evidence type="ECO:0000313" key="2">
    <source>
        <dbReference type="Proteomes" id="UP001262582"/>
    </source>
</evidence>
<dbReference type="Proteomes" id="UP001262582">
    <property type="component" value="Unassembled WGS sequence"/>
</dbReference>
<keyword evidence="2" id="KW-1185">Reference proteome</keyword>
<proteinExistence type="predicted"/>
<dbReference type="Gene3D" id="3.40.630.40">
    <property type="entry name" value="Zn-dependent exopeptidases"/>
    <property type="match status" value="1"/>
</dbReference>
<organism evidence="1 2">
    <name type="scientific">Autumnicola musiva</name>
    <dbReference type="NCBI Taxonomy" id="3075589"/>
    <lineage>
        <taxon>Bacteria</taxon>
        <taxon>Pseudomonadati</taxon>
        <taxon>Bacteroidota</taxon>
        <taxon>Flavobacteriia</taxon>
        <taxon>Flavobacteriales</taxon>
        <taxon>Flavobacteriaceae</taxon>
        <taxon>Autumnicola</taxon>
    </lineage>
</organism>
<evidence type="ECO:0000313" key="1">
    <source>
        <dbReference type="EMBL" id="MDT0676934.1"/>
    </source>
</evidence>
<comment type="caution">
    <text evidence="1">The sequence shown here is derived from an EMBL/GenBank/DDBJ whole genome shotgun (WGS) entry which is preliminary data.</text>
</comment>
<dbReference type="SUPFAM" id="SSF53187">
    <property type="entry name" value="Zn-dependent exopeptidases"/>
    <property type="match status" value="1"/>
</dbReference>
<dbReference type="RefSeq" id="WP_311503278.1">
    <property type="nucleotide sequence ID" value="NZ_JAVRHK010000006.1"/>
</dbReference>
<accession>A0ABU3D5Y0</accession>
<gene>
    <name evidence="1" type="ORF">RM539_10115</name>
</gene>
<name>A0ABU3D5Y0_9FLAO</name>
<dbReference type="InterPro" id="IPR007709">
    <property type="entry name" value="N-FG_amidohydro"/>
</dbReference>
<dbReference type="EMBL" id="JAVRHK010000006">
    <property type="protein sequence ID" value="MDT0676934.1"/>
    <property type="molecule type" value="Genomic_DNA"/>
</dbReference>
<reference evidence="1 2" key="1">
    <citation type="submission" date="2023-09" db="EMBL/GenBank/DDBJ databases">
        <authorList>
            <person name="Rey-Velasco X."/>
        </authorList>
    </citation>
    <scope>NUCLEOTIDE SEQUENCE [LARGE SCALE GENOMIC DNA]</scope>
    <source>
        <strain evidence="1 2">F117</strain>
    </source>
</reference>
<protein>
    <submittedName>
        <fullName evidence="1">N-formylglutamate amidohydrolase</fullName>
    </submittedName>
</protein>
<sequence length="229" mass="26808">MKVILTCEHAFNTIPPEYIKYFSGADQVLRTHRGFDLGAFNLFEKLSVLSDFAIYQKTGRLLIEVNRSLDHPQLYSEFTADLNDVEKEILLANYYFLYRNTVEEKIAEFLEEGEKVLHLSIHSFTPQLDGEVRNADVGLLFDPEKEQEKQVVNRLKSSLEQSSSYCIRFNYPYLGISDGFITWLRKKFPENYCGIELEVNQKFVKDNVMNEDLKQMIFNSIEQYLIDNK</sequence>